<protein>
    <submittedName>
        <fullName evidence="1">Uncharacterized protein</fullName>
    </submittedName>
</protein>
<sequence length="55" mass="5516">MSVIGLIVDGTPDGASSKSVEDRQAIVGIGHFFDPAGAGSLQDGFLEGNGAQGRI</sequence>
<gene>
    <name evidence="1" type="ORF">ACFOOQ_03730</name>
</gene>
<dbReference type="Proteomes" id="UP001595711">
    <property type="component" value="Unassembled WGS sequence"/>
</dbReference>
<evidence type="ECO:0000313" key="2">
    <source>
        <dbReference type="Proteomes" id="UP001595711"/>
    </source>
</evidence>
<organism evidence="1 2">
    <name type="scientific">Ferrovibrio xuzhouensis</name>
    <dbReference type="NCBI Taxonomy" id="1576914"/>
    <lineage>
        <taxon>Bacteria</taxon>
        <taxon>Pseudomonadati</taxon>
        <taxon>Pseudomonadota</taxon>
        <taxon>Alphaproteobacteria</taxon>
        <taxon>Rhodospirillales</taxon>
        <taxon>Rhodospirillaceae</taxon>
        <taxon>Ferrovibrio</taxon>
    </lineage>
</organism>
<dbReference type="EMBL" id="JBHRYJ010000001">
    <property type="protein sequence ID" value="MFC3674639.1"/>
    <property type="molecule type" value="Genomic_DNA"/>
</dbReference>
<reference evidence="2" key="1">
    <citation type="journal article" date="2019" name="Int. J. Syst. Evol. Microbiol.">
        <title>The Global Catalogue of Microorganisms (GCM) 10K type strain sequencing project: providing services to taxonomists for standard genome sequencing and annotation.</title>
        <authorList>
            <consortium name="The Broad Institute Genomics Platform"/>
            <consortium name="The Broad Institute Genome Sequencing Center for Infectious Disease"/>
            <person name="Wu L."/>
            <person name="Ma J."/>
        </authorList>
    </citation>
    <scope>NUCLEOTIDE SEQUENCE [LARGE SCALE GENOMIC DNA]</scope>
    <source>
        <strain evidence="2">KCTC 42182</strain>
    </source>
</reference>
<evidence type="ECO:0000313" key="1">
    <source>
        <dbReference type="EMBL" id="MFC3674639.1"/>
    </source>
</evidence>
<accession>A0ABV7VAZ7</accession>
<name>A0ABV7VAZ7_9PROT</name>
<keyword evidence="2" id="KW-1185">Reference proteome</keyword>
<proteinExistence type="predicted"/>
<dbReference type="RefSeq" id="WP_379721951.1">
    <property type="nucleotide sequence ID" value="NZ_JBHRYJ010000001.1"/>
</dbReference>
<comment type="caution">
    <text evidence="1">The sequence shown here is derived from an EMBL/GenBank/DDBJ whole genome shotgun (WGS) entry which is preliminary data.</text>
</comment>